<proteinExistence type="predicted"/>
<evidence type="ECO:0000313" key="1">
    <source>
        <dbReference type="EMBL" id="CRK95564.1"/>
    </source>
</evidence>
<gene>
    <name evidence="1" type="ORF">CLUMA_CG009028</name>
</gene>
<sequence length="70" mass="8170">MDLTTSTLNDSITAKWRQEHSDFSTVALFFVFVFWRKDIASDDGEKGDEEEEARNKMNCITIQMQMSMEL</sequence>
<evidence type="ECO:0000313" key="2">
    <source>
        <dbReference type="Proteomes" id="UP000183832"/>
    </source>
</evidence>
<protein>
    <submittedName>
        <fullName evidence="1">CLUMA_CG009028, isoform A</fullName>
    </submittedName>
</protein>
<keyword evidence="2" id="KW-1185">Reference proteome</keyword>
<dbReference type="Proteomes" id="UP000183832">
    <property type="component" value="Unassembled WGS sequence"/>
</dbReference>
<organism evidence="1 2">
    <name type="scientific">Clunio marinus</name>
    <dbReference type="NCBI Taxonomy" id="568069"/>
    <lineage>
        <taxon>Eukaryota</taxon>
        <taxon>Metazoa</taxon>
        <taxon>Ecdysozoa</taxon>
        <taxon>Arthropoda</taxon>
        <taxon>Hexapoda</taxon>
        <taxon>Insecta</taxon>
        <taxon>Pterygota</taxon>
        <taxon>Neoptera</taxon>
        <taxon>Endopterygota</taxon>
        <taxon>Diptera</taxon>
        <taxon>Nematocera</taxon>
        <taxon>Chironomoidea</taxon>
        <taxon>Chironomidae</taxon>
        <taxon>Clunio</taxon>
    </lineage>
</organism>
<accession>A0A1J1I7L2</accession>
<dbReference type="EMBL" id="CVRI01000042">
    <property type="protein sequence ID" value="CRK95564.1"/>
    <property type="molecule type" value="Genomic_DNA"/>
</dbReference>
<reference evidence="1 2" key="1">
    <citation type="submission" date="2015-04" db="EMBL/GenBank/DDBJ databases">
        <authorList>
            <person name="Syromyatnikov M.Y."/>
            <person name="Popov V.N."/>
        </authorList>
    </citation>
    <scope>NUCLEOTIDE SEQUENCE [LARGE SCALE GENOMIC DNA]</scope>
</reference>
<dbReference type="AlphaFoldDB" id="A0A1J1I7L2"/>
<name>A0A1J1I7L2_9DIPT</name>